<feature type="compositionally biased region" description="Basic and acidic residues" evidence="1">
    <location>
        <begin position="214"/>
        <end position="235"/>
    </location>
</feature>
<evidence type="ECO:0000313" key="3">
    <source>
        <dbReference type="EnsemblPlants" id="EMT02452"/>
    </source>
</evidence>
<dbReference type="Pfam" id="PF20241">
    <property type="entry name" value="DUF6598"/>
    <property type="match status" value="1"/>
</dbReference>
<accession>N1QQ46</accession>
<sequence length="579" mass="67829">MGSSKTNSQRVYLPHSAWDEEEDLLDYFNSILQDMEDLGHRMLSTTYVLGKSDATVSPYKTEELVRAASMLTHMSEDFYKGIKEAEAPEGIKDNKNEEEEEAKMVRSNGFLSVYHDYLECSDEYVKEKEEEEKKRKEEEEREKKEKEEREKKEKEEEHKRKEEKEKALEEKKKKDEEDRKRRKEEWMKKTAQDKHKYKEDEKKRNMEKRKERKERKEKEDEERRNQAEERRNQAEEWKRAFDYEEEMESTMEYLKNQMVIEQDFFHGCRRMWELDRGTEIGRCGAFEDKTLLSPMFFTHYTPCTIPSSAAVTGSTLQIYSFRILELKGNLNWPLYVYGLIAARDTVDRNRNILFNRSMFKCQLLTQNDPFLRLSGPSRAIVALDPVDFEVELKLHDGVGWESQDRPLMNVSNHYDVTDRTILFHSCWCTAELSLQRLATTVQATIVGVRVVEGGWPFKYGGRVACSQSAAEVIEPTSMEVVLLDCHGQGMPVGPNGYLQLSRNVVSVELQGELKVVIQAYLESGRIDDHEGHVYFPPKHCQTSTLECFIGDFKMEITVAWSRLVRDRMDVLIEGHIGKE</sequence>
<dbReference type="EnsemblPlants" id="EMT02452">
    <property type="protein sequence ID" value="EMT02452"/>
    <property type="gene ID" value="F775_25762"/>
</dbReference>
<reference evidence="3" key="1">
    <citation type="submission" date="2015-06" db="UniProtKB">
        <authorList>
            <consortium name="EnsemblPlants"/>
        </authorList>
    </citation>
    <scope>IDENTIFICATION</scope>
</reference>
<name>N1QQ46_AEGTA</name>
<protein>
    <recommendedName>
        <fullName evidence="2">DUF6598 domain-containing protein</fullName>
    </recommendedName>
</protein>
<feature type="region of interest" description="Disordered" evidence="1">
    <location>
        <begin position="129"/>
        <end position="235"/>
    </location>
</feature>
<organism evidence="3">
    <name type="scientific">Aegilops tauschii</name>
    <name type="common">Tausch's goatgrass</name>
    <name type="synonym">Aegilops squarrosa</name>
    <dbReference type="NCBI Taxonomy" id="37682"/>
    <lineage>
        <taxon>Eukaryota</taxon>
        <taxon>Viridiplantae</taxon>
        <taxon>Streptophyta</taxon>
        <taxon>Embryophyta</taxon>
        <taxon>Tracheophyta</taxon>
        <taxon>Spermatophyta</taxon>
        <taxon>Magnoliopsida</taxon>
        <taxon>Liliopsida</taxon>
        <taxon>Poales</taxon>
        <taxon>Poaceae</taxon>
        <taxon>BOP clade</taxon>
        <taxon>Pooideae</taxon>
        <taxon>Triticodae</taxon>
        <taxon>Triticeae</taxon>
        <taxon>Triticinae</taxon>
        <taxon>Aegilops</taxon>
    </lineage>
</organism>
<evidence type="ECO:0000256" key="1">
    <source>
        <dbReference type="SAM" id="MobiDB-lite"/>
    </source>
</evidence>
<dbReference type="PANTHER" id="PTHR33065:SF88">
    <property type="entry name" value="OS11G0104220 PROTEIN"/>
    <property type="match status" value="1"/>
</dbReference>
<proteinExistence type="predicted"/>
<dbReference type="InterPro" id="IPR046533">
    <property type="entry name" value="DUF6598"/>
</dbReference>
<dbReference type="AlphaFoldDB" id="N1QQ46"/>
<feature type="domain" description="DUF6598" evidence="2">
    <location>
        <begin position="315"/>
        <end position="558"/>
    </location>
</feature>
<dbReference type="ExpressionAtlas" id="N1QQ46">
    <property type="expression patterns" value="baseline"/>
</dbReference>
<dbReference type="PANTHER" id="PTHR33065">
    <property type="entry name" value="OS07G0486400 PROTEIN"/>
    <property type="match status" value="1"/>
</dbReference>
<evidence type="ECO:0000259" key="2">
    <source>
        <dbReference type="Pfam" id="PF20241"/>
    </source>
</evidence>
<feature type="compositionally biased region" description="Basic and acidic residues" evidence="1">
    <location>
        <begin position="129"/>
        <end position="204"/>
    </location>
</feature>